<keyword evidence="1" id="KW-0396">Initiation factor</keyword>
<dbReference type="GO" id="GO:0003743">
    <property type="term" value="F:translation initiation factor activity"/>
    <property type="evidence" value="ECO:0007669"/>
    <property type="project" value="UniProtKB-KW"/>
</dbReference>
<reference evidence="1" key="1">
    <citation type="journal article" date="2013" name="Environ. Microbiol.">
        <title>Microbiota from the distal guts of lean and obese adolescents exhibit partial functional redundancy besides clear differences in community structure.</title>
        <authorList>
            <person name="Ferrer M."/>
            <person name="Ruiz A."/>
            <person name="Lanza F."/>
            <person name="Haange S.B."/>
            <person name="Oberbach A."/>
            <person name="Till H."/>
            <person name="Bargiela R."/>
            <person name="Campoy C."/>
            <person name="Segura M.T."/>
            <person name="Richter M."/>
            <person name="von Bergen M."/>
            <person name="Seifert J."/>
            <person name="Suarez A."/>
        </authorList>
    </citation>
    <scope>NUCLEOTIDE SEQUENCE</scope>
</reference>
<dbReference type="Gene3D" id="2.40.30.10">
    <property type="entry name" value="Translation factors"/>
    <property type="match status" value="1"/>
</dbReference>
<feature type="non-terminal residue" evidence="1">
    <location>
        <position position="1"/>
    </location>
</feature>
<protein>
    <submittedName>
        <fullName evidence="1">Translation initiation factor IF-2</fullName>
    </submittedName>
</protein>
<dbReference type="CDD" id="cd03692">
    <property type="entry name" value="mtIF2_IVc"/>
    <property type="match status" value="1"/>
</dbReference>
<accession>K1UCH3</accession>
<sequence>AQLRLVRDGIVICEDAIASLKRFKDDAKEVAEGYECGITLQKFSDVKEGDVFECFKLEEYRD</sequence>
<comment type="caution">
    <text evidence="1">The sequence shown here is derived from an EMBL/GenBank/DDBJ whole genome shotgun (WGS) entry which is preliminary data.</text>
</comment>
<dbReference type="FunFam" id="2.40.30.10:FF:000008">
    <property type="entry name" value="Translation initiation factor IF-2"/>
    <property type="match status" value="1"/>
</dbReference>
<keyword evidence="1" id="KW-0648">Protein biosynthesis</keyword>
<gene>
    <name evidence="1" type="ORF">OBE_01104</name>
</gene>
<evidence type="ECO:0000313" key="1">
    <source>
        <dbReference type="EMBL" id="EKC75940.1"/>
    </source>
</evidence>
<dbReference type="AlphaFoldDB" id="K1UCH3"/>
<organism evidence="1">
    <name type="scientific">human gut metagenome</name>
    <dbReference type="NCBI Taxonomy" id="408170"/>
    <lineage>
        <taxon>unclassified sequences</taxon>
        <taxon>metagenomes</taxon>
        <taxon>organismal metagenomes</taxon>
    </lineage>
</organism>
<dbReference type="EMBL" id="AJWZ01000727">
    <property type="protein sequence ID" value="EKC75940.1"/>
    <property type="molecule type" value="Genomic_DNA"/>
</dbReference>
<proteinExistence type="predicted"/>
<dbReference type="InterPro" id="IPR009000">
    <property type="entry name" value="Transl_B-barrel_sf"/>
</dbReference>
<name>K1UCH3_9ZZZZ</name>
<dbReference type="SUPFAM" id="SSF50447">
    <property type="entry name" value="Translation proteins"/>
    <property type="match status" value="1"/>
</dbReference>